<proteinExistence type="predicted"/>
<gene>
    <name evidence="5" type="ordered locus">RPC_0610</name>
</gene>
<dbReference type="InterPro" id="IPR046342">
    <property type="entry name" value="CBS_dom_sf"/>
</dbReference>
<evidence type="ECO:0000256" key="3">
    <source>
        <dbReference type="SAM" id="MobiDB-lite"/>
    </source>
</evidence>
<feature type="region of interest" description="Disordered" evidence="3">
    <location>
        <begin position="226"/>
        <end position="245"/>
    </location>
</feature>
<dbReference type="Pfam" id="PF00571">
    <property type="entry name" value="CBS"/>
    <property type="match status" value="2"/>
</dbReference>
<dbReference type="eggNOG" id="COG0517">
    <property type="taxonomic scope" value="Bacteria"/>
</dbReference>
<keyword evidence="1 2" id="KW-0129">CBS domain</keyword>
<dbReference type="KEGG" id="rpc:RPC_0610"/>
<reference evidence="5" key="1">
    <citation type="submission" date="2006-03" db="EMBL/GenBank/DDBJ databases">
        <title>Complete sequence of Rhodopseudomonas palustris BisB18.</title>
        <authorList>
            <consortium name="US DOE Joint Genome Institute"/>
            <person name="Copeland A."/>
            <person name="Lucas S."/>
            <person name="Lapidus A."/>
            <person name="Barry K."/>
            <person name="Detter J.C."/>
            <person name="Glavina del Rio T."/>
            <person name="Hammon N."/>
            <person name="Israni S."/>
            <person name="Dalin E."/>
            <person name="Tice H."/>
            <person name="Pitluck S."/>
            <person name="Chain P."/>
            <person name="Malfatti S."/>
            <person name="Shin M."/>
            <person name="Vergez L."/>
            <person name="Schmutz J."/>
            <person name="Larimer F."/>
            <person name="Land M."/>
            <person name="Hauser L."/>
            <person name="Pelletier D.A."/>
            <person name="Kyrpides N."/>
            <person name="Anderson I."/>
            <person name="Oda Y."/>
            <person name="Harwood C.S."/>
            <person name="Richardson P."/>
        </authorList>
    </citation>
    <scope>NUCLEOTIDE SEQUENCE [LARGE SCALE GENOMIC DNA]</scope>
    <source>
        <strain evidence="5">BisB18</strain>
    </source>
</reference>
<organism evidence="5">
    <name type="scientific">Rhodopseudomonas palustris (strain BisB18)</name>
    <dbReference type="NCBI Taxonomy" id="316056"/>
    <lineage>
        <taxon>Bacteria</taxon>
        <taxon>Pseudomonadati</taxon>
        <taxon>Pseudomonadota</taxon>
        <taxon>Alphaproteobacteria</taxon>
        <taxon>Hyphomicrobiales</taxon>
        <taxon>Nitrobacteraceae</taxon>
        <taxon>Rhodopseudomonas</taxon>
    </lineage>
</organism>
<dbReference type="STRING" id="316056.RPC_0610"/>
<evidence type="ECO:0000259" key="4">
    <source>
        <dbReference type="PROSITE" id="PS51371"/>
    </source>
</evidence>
<sequence>MTSGLGNRAAVVPTIERLAVKVREVMSTKVVTVGPEDTARSVAQTLLHHGISAVPVVDDGRPIGIVSEGDLMPRNDADRQAGRDWWLRMLSQGQEQSSDYLEFLNATDRTAREVMTSPVVSVDEDADLVEVAELLSSKRIKRVPVLRDGKLVGIVSRADLVRAFAHPVPAHQAEPVFDDGSRWPVASERLQQISQHAAPPPPPPPQLDIAFSAKAFHDLTLHFEEEEDRRRHEEKHRAEEKHHQQADKFLAQHLTEEAWKRMLSGARATAMKGEQEHLLLRFPCEVCSDHGRAVNAPDPSWPETLRGMAAEVFMRWKTELRDHGFALHARVVEFPDGVPGDIGLFLAW</sequence>
<evidence type="ECO:0000256" key="2">
    <source>
        <dbReference type="PROSITE-ProRule" id="PRU00703"/>
    </source>
</evidence>
<dbReference type="PANTHER" id="PTHR43080">
    <property type="entry name" value="CBS DOMAIN-CONTAINING PROTEIN CBSX3, MITOCHONDRIAL"/>
    <property type="match status" value="1"/>
</dbReference>
<dbReference type="InterPro" id="IPR051257">
    <property type="entry name" value="Diverse_CBS-Domain"/>
</dbReference>
<dbReference type="PANTHER" id="PTHR43080:SF26">
    <property type="entry name" value="REGULATORY PROTEIN"/>
    <property type="match status" value="1"/>
</dbReference>
<dbReference type="EMBL" id="CP000301">
    <property type="protein sequence ID" value="ABD86183.1"/>
    <property type="molecule type" value="Genomic_DNA"/>
</dbReference>
<feature type="domain" description="CBS" evidence="4">
    <location>
        <begin position="26"/>
        <end position="81"/>
    </location>
</feature>
<evidence type="ECO:0000313" key="5">
    <source>
        <dbReference type="EMBL" id="ABD86183.1"/>
    </source>
</evidence>
<protein>
    <submittedName>
        <fullName evidence="5">Putative signal-transduction protein with CBS domains</fullName>
    </submittedName>
</protein>
<dbReference type="AlphaFoldDB" id="Q21BQ3"/>
<dbReference type="PROSITE" id="PS51371">
    <property type="entry name" value="CBS"/>
    <property type="match status" value="2"/>
</dbReference>
<dbReference type="CDD" id="cd04586">
    <property type="entry name" value="CBS_pair_BON_assoc"/>
    <property type="match status" value="1"/>
</dbReference>
<dbReference type="SUPFAM" id="SSF54631">
    <property type="entry name" value="CBS-domain pair"/>
    <property type="match status" value="1"/>
</dbReference>
<dbReference type="InterPro" id="IPR000644">
    <property type="entry name" value="CBS_dom"/>
</dbReference>
<dbReference type="Gene3D" id="3.10.580.10">
    <property type="entry name" value="CBS-domain"/>
    <property type="match status" value="1"/>
</dbReference>
<dbReference type="HOGENOM" id="CLU_818546_0_0_5"/>
<accession>Q21BQ3</accession>
<feature type="domain" description="CBS" evidence="4">
    <location>
        <begin position="115"/>
        <end position="174"/>
    </location>
</feature>
<evidence type="ECO:0000256" key="1">
    <source>
        <dbReference type="ARBA" id="ARBA00023122"/>
    </source>
</evidence>
<dbReference type="SMART" id="SM00116">
    <property type="entry name" value="CBS"/>
    <property type="match status" value="2"/>
</dbReference>
<name>Q21BQ3_RHOPB</name>
<dbReference type="RefSeq" id="WP_011471091.1">
    <property type="nucleotide sequence ID" value="NC_007925.1"/>
</dbReference>